<feature type="region of interest" description="Disordered" evidence="7">
    <location>
        <begin position="562"/>
        <end position="823"/>
    </location>
</feature>
<keyword evidence="12" id="KW-1185">Reference proteome</keyword>
<dbReference type="GO" id="GO:0016020">
    <property type="term" value="C:membrane"/>
    <property type="evidence" value="ECO:0007669"/>
    <property type="project" value="UniProtKB-SubCell"/>
</dbReference>
<dbReference type="AlphaFoldDB" id="A0A1Y2CYJ0"/>
<evidence type="ECO:0000313" key="11">
    <source>
        <dbReference type="EMBL" id="ORY52103.1"/>
    </source>
</evidence>
<feature type="compositionally biased region" description="Basic and acidic residues" evidence="7">
    <location>
        <begin position="697"/>
        <end position="728"/>
    </location>
</feature>
<name>A0A1Y2CYJ0_9FUNG</name>
<dbReference type="InterPro" id="IPR006593">
    <property type="entry name" value="Cyt_b561/ferric_Rdtase_TM"/>
</dbReference>
<dbReference type="Proteomes" id="UP000193642">
    <property type="component" value="Unassembled WGS sequence"/>
</dbReference>
<feature type="compositionally biased region" description="Basic and acidic residues" evidence="7">
    <location>
        <begin position="755"/>
        <end position="794"/>
    </location>
</feature>
<organism evidence="11 12">
    <name type="scientific">Rhizoclosmatium globosum</name>
    <dbReference type="NCBI Taxonomy" id="329046"/>
    <lineage>
        <taxon>Eukaryota</taxon>
        <taxon>Fungi</taxon>
        <taxon>Fungi incertae sedis</taxon>
        <taxon>Chytridiomycota</taxon>
        <taxon>Chytridiomycota incertae sedis</taxon>
        <taxon>Chytridiomycetes</taxon>
        <taxon>Chytridiales</taxon>
        <taxon>Chytriomycetaceae</taxon>
        <taxon>Rhizoclosmatium</taxon>
    </lineage>
</organism>
<feature type="domain" description="Cytochrome b561" evidence="10">
    <location>
        <begin position="348"/>
        <end position="546"/>
    </location>
</feature>
<keyword evidence="5 8" id="KW-1133">Transmembrane helix</keyword>
<evidence type="ECO:0000256" key="1">
    <source>
        <dbReference type="ARBA" id="ARBA00004370"/>
    </source>
</evidence>
<keyword evidence="6 8" id="KW-0472">Membrane</keyword>
<feature type="compositionally biased region" description="Polar residues" evidence="7">
    <location>
        <begin position="814"/>
        <end position="823"/>
    </location>
</feature>
<feature type="transmembrane region" description="Helical" evidence="8">
    <location>
        <begin position="414"/>
        <end position="439"/>
    </location>
</feature>
<evidence type="ECO:0000256" key="6">
    <source>
        <dbReference type="ARBA" id="ARBA00023136"/>
    </source>
</evidence>
<protein>
    <recommendedName>
        <fullName evidence="10">Cytochrome b561 domain-containing protein</fullName>
    </recommendedName>
</protein>
<feature type="transmembrane region" description="Helical" evidence="8">
    <location>
        <begin position="522"/>
        <end position="542"/>
    </location>
</feature>
<dbReference type="STRING" id="329046.A0A1Y2CYJ0"/>
<keyword evidence="4" id="KW-0249">Electron transport</keyword>
<dbReference type="EMBL" id="MCGO01000004">
    <property type="protein sequence ID" value="ORY52103.1"/>
    <property type="molecule type" value="Genomic_DNA"/>
</dbReference>
<evidence type="ECO:0000256" key="3">
    <source>
        <dbReference type="ARBA" id="ARBA00022692"/>
    </source>
</evidence>
<evidence type="ECO:0000256" key="8">
    <source>
        <dbReference type="SAM" id="Phobius"/>
    </source>
</evidence>
<evidence type="ECO:0000256" key="9">
    <source>
        <dbReference type="SAM" id="SignalP"/>
    </source>
</evidence>
<evidence type="ECO:0000256" key="7">
    <source>
        <dbReference type="SAM" id="MobiDB-lite"/>
    </source>
</evidence>
<dbReference type="InterPro" id="IPR015920">
    <property type="entry name" value="Cellobiose_DH-like_cyt"/>
</dbReference>
<keyword evidence="2" id="KW-0813">Transport</keyword>
<feature type="compositionally biased region" description="Basic and acidic residues" evidence="7">
    <location>
        <begin position="582"/>
        <end position="605"/>
    </location>
</feature>
<dbReference type="Gene3D" id="2.60.40.1210">
    <property type="entry name" value="Cellobiose dehydrogenase, cytochrome domain"/>
    <property type="match status" value="2"/>
</dbReference>
<feature type="signal peptide" evidence="9">
    <location>
        <begin position="1"/>
        <end position="18"/>
    </location>
</feature>
<accession>A0A1Y2CYJ0</accession>
<gene>
    <name evidence="11" type="ORF">BCR33DRAFT_712311</name>
</gene>
<dbReference type="OrthoDB" id="19261at2759"/>
<feature type="transmembrane region" description="Helical" evidence="8">
    <location>
        <begin position="493"/>
        <end position="515"/>
    </location>
</feature>
<dbReference type="PANTHER" id="PTHR47797">
    <property type="entry name" value="DEHYDROGENASE, PUTATIVE (AFU_ORTHOLOGUE AFUA_8G05805)-RELATED"/>
    <property type="match status" value="1"/>
</dbReference>
<dbReference type="SMART" id="SM00664">
    <property type="entry name" value="DoH"/>
    <property type="match status" value="2"/>
</dbReference>
<sequence>MQHSILCLVLSAAAVVFCQTSTVHVEGGPGGPAMISIDLARRSGTGMVDITLQGGGTGWVGVGVGASMASATVWVAWSDGTGQGTNILTQRDSTMTSMPTVASAQQAKIIAYDSTTTKLPTGVLGLTFQVPESYFSSSGPTPMIWAYSDTPPDSPGDPNSNFYIHTMMAAFNADLKPLGAVVNAAPVATSPAPAKTTSAVNSPSASGKPSASAASNSYCTATNSFCFQATIDSKSGNPIFTLQSSSKGWMAVGVGCTTMACANMYVGYKASNGTAIISQRSATGTTTPSFKSTTDFTLVSTPSSVSILSSSVLSVSFMIPKSAVSMTSDMDFIYAFSNTAPTSPDSPTAAITQHGGSDRGTFSMNLATGQSSTITSFDFVFVHTIIMFIAWGVIPFISIFIARYLKSRLGHLWYILHMSLGLTILLLTIIGLVLVELKIVGPLNVRFNSSLHAYCGAALCFGMLPAQIVLGYVSNHLFSPDRPSVPWWDQVHWWLGRFSIVFAWVVMFLGLNLYGSSIVIKALYFVSIALGIGAIVGGHFLFGGAVHHVKGADGFDDEMQRLTKRPSDKGTLGSRKTTGRRGPGDEEFDRKGTLTSSRRGDDAASLKRFGTGGTDRSDKMSRRSDRDSDFRPSNDRRGGGADKRGGGGSPRDEFGSGPRRPEPAGSASGSLGRRGEMKSPVNSRDGPRSGPPAGVRGGRDSPARRDDRGPSPARRDGGRGGDGGRDSPPRGPPRRGNDGGGAVPGRSSSAGGQKKRQDEDRDRNDRRGGGGDRRDDRDDRRGGDRRDDRDDRRGGNGGGRSQSRSRSAGPPPNQNRGQSKSRR</sequence>
<dbReference type="PROSITE" id="PS50939">
    <property type="entry name" value="CYTOCHROME_B561"/>
    <property type="match status" value="1"/>
</dbReference>
<dbReference type="CDD" id="cd08760">
    <property type="entry name" value="Cyt_b561_FRRS1_like"/>
    <property type="match status" value="1"/>
</dbReference>
<evidence type="ECO:0000313" key="12">
    <source>
        <dbReference type="Proteomes" id="UP000193642"/>
    </source>
</evidence>
<feature type="transmembrane region" description="Helical" evidence="8">
    <location>
        <begin position="379"/>
        <end position="402"/>
    </location>
</feature>
<evidence type="ECO:0000256" key="2">
    <source>
        <dbReference type="ARBA" id="ARBA00022448"/>
    </source>
</evidence>
<feature type="transmembrane region" description="Helical" evidence="8">
    <location>
        <begin position="451"/>
        <end position="473"/>
    </location>
</feature>
<dbReference type="CDD" id="cd09630">
    <property type="entry name" value="CDH_like_cytochrome"/>
    <property type="match status" value="1"/>
</dbReference>
<dbReference type="Pfam" id="PF16010">
    <property type="entry name" value="CDH-cyt"/>
    <property type="match status" value="2"/>
</dbReference>
<feature type="compositionally biased region" description="Basic and acidic residues" evidence="7">
    <location>
        <begin position="615"/>
        <end position="662"/>
    </location>
</feature>
<feature type="chain" id="PRO_5012937562" description="Cytochrome b561 domain-containing protein" evidence="9">
    <location>
        <begin position="19"/>
        <end position="823"/>
    </location>
</feature>
<reference evidence="11 12" key="1">
    <citation type="submission" date="2016-07" db="EMBL/GenBank/DDBJ databases">
        <title>Pervasive Adenine N6-methylation of Active Genes in Fungi.</title>
        <authorList>
            <consortium name="DOE Joint Genome Institute"/>
            <person name="Mondo S.J."/>
            <person name="Dannebaum R.O."/>
            <person name="Kuo R.C."/>
            <person name="Labutti K."/>
            <person name="Haridas S."/>
            <person name="Kuo A."/>
            <person name="Salamov A."/>
            <person name="Ahrendt S.R."/>
            <person name="Lipzen A."/>
            <person name="Sullivan W."/>
            <person name="Andreopoulos W.B."/>
            <person name="Clum A."/>
            <person name="Lindquist E."/>
            <person name="Daum C."/>
            <person name="Ramamoorthy G.K."/>
            <person name="Gryganskyi A."/>
            <person name="Culley D."/>
            <person name="Magnuson J.K."/>
            <person name="James T.Y."/>
            <person name="O'Malley M.A."/>
            <person name="Stajich J.E."/>
            <person name="Spatafora J.W."/>
            <person name="Visel A."/>
            <person name="Grigoriev I.V."/>
        </authorList>
    </citation>
    <scope>NUCLEOTIDE SEQUENCE [LARGE SCALE GENOMIC DNA]</scope>
    <source>
        <strain evidence="11 12">JEL800</strain>
    </source>
</reference>
<comment type="caution">
    <text evidence="11">The sequence shown here is derived from an EMBL/GenBank/DDBJ whole genome shotgun (WGS) entry which is preliminary data.</text>
</comment>
<evidence type="ECO:0000259" key="10">
    <source>
        <dbReference type="PROSITE" id="PS50939"/>
    </source>
</evidence>
<dbReference type="SUPFAM" id="SSF49344">
    <property type="entry name" value="CBD9-like"/>
    <property type="match status" value="2"/>
</dbReference>
<dbReference type="InterPro" id="IPR005018">
    <property type="entry name" value="DOMON_domain"/>
</dbReference>
<keyword evidence="3 8" id="KW-0812">Transmembrane</keyword>
<comment type="subcellular location">
    <subcellularLocation>
        <location evidence="1">Membrane</location>
    </subcellularLocation>
</comment>
<evidence type="ECO:0000256" key="5">
    <source>
        <dbReference type="ARBA" id="ARBA00022989"/>
    </source>
</evidence>
<keyword evidence="9" id="KW-0732">Signal</keyword>
<dbReference type="SMART" id="SM00665">
    <property type="entry name" value="B561"/>
    <property type="match status" value="1"/>
</dbReference>
<dbReference type="PANTHER" id="PTHR47797:SF3">
    <property type="entry name" value="CYTOCHROME B561 DOMAIN-CONTAINING PROTEIN"/>
    <property type="match status" value="1"/>
</dbReference>
<proteinExistence type="predicted"/>
<evidence type="ECO:0000256" key="4">
    <source>
        <dbReference type="ARBA" id="ARBA00022982"/>
    </source>
</evidence>